<organism evidence="3 4">
    <name type="scientific">Roseinatronobacter monicus</name>
    <dbReference type="NCBI Taxonomy" id="393481"/>
    <lineage>
        <taxon>Bacteria</taxon>
        <taxon>Pseudomonadati</taxon>
        <taxon>Pseudomonadota</taxon>
        <taxon>Alphaproteobacteria</taxon>
        <taxon>Rhodobacterales</taxon>
        <taxon>Paracoccaceae</taxon>
        <taxon>Roseinatronobacter</taxon>
    </lineage>
</organism>
<gene>
    <name evidence="3" type="ORF">BD293_3278</name>
</gene>
<reference evidence="3 4" key="1">
    <citation type="submission" date="2019-06" db="EMBL/GenBank/DDBJ databases">
        <title>Genomic Encyclopedia of Archaeal and Bacterial Type Strains, Phase II (KMG-II): from individual species to whole genera.</title>
        <authorList>
            <person name="Goeker M."/>
        </authorList>
    </citation>
    <scope>NUCLEOTIDE SEQUENCE [LARGE SCALE GENOMIC DNA]</scope>
    <source>
        <strain evidence="3 4">DSM 18423</strain>
    </source>
</reference>
<keyword evidence="1" id="KW-0812">Transmembrane</keyword>
<feature type="domain" description="Fatty acid desaturase" evidence="2">
    <location>
        <begin position="27"/>
        <end position="269"/>
    </location>
</feature>
<dbReference type="AlphaFoldDB" id="A0A543KHN5"/>
<feature type="transmembrane region" description="Helical" evidence="1">
    <location>
        <begin position="161"/>
        <end position="179"/>
    </location>
</feature>
<keyword evidence="4" id="KW-1185">Reference proteome</keyword>
<evidence type="ECO:0000259" key="2">
    <source>
        <dbReference type="Pfam" id="PF00487"/>
    </source>
</evidence>
<dbReference type="Pfam" id="PF00487">
    <property type="entry name" value="FA_desaturase"/>
    <property type="match status" value="1"/>
</dbReference>
<dbReference type="CDD" id="cd03509">
    <property type="entry name" value="DesA_FADS-like"/>
    <property type="match status" value="1"/>
</dbReference>
<comment type="caution">
    <text evidence="3">The sequence shown here is derived from an EMBL/GenBank/DDBJ whole genome shotgun (WGS) entry which is preliminary data.</text>
</comment>
<accession>A0A543KHN5</accession>
<dbReference type="InterPro" id="IPR005804">
    <property type="entry name" value="FA_desaturase_dom"/>
</dbReference>
<name>A0A543KHN5_9RHOB</name>
<dbReference type="GO" id="GO:0006629">
    <property type="term" value="P:lipid metabolic process"/>
    <property type="evidence" value="ECO:0007669"/>
    <property type="project" value="InterPro"/>
</dbReference>
<evidence type="ECO:0000313" key="4">
    <source>
        <dbReference type="Proteomes" id="UP000320582"/>
    </source>
</evidence>
<dbReference type="Proteomes" id="UP000320582">
    <property type="component" value="Unassembled WGS sequence"/>
</dbReference>
<dbReference type="RefSeq" id="WP_142083427.1">
    <property type="nucleotide sequence ID" value="NZ_VFPT01000001.1"/>
</dbReference>
<proteinExistence type="predicted"/>
<dbReference type="EMBL" id="VFPT01000001">
    <property type="protein sequence ID" value="TQM94595.1"/>
    <property type="molecule type" value="Genomic_DNA"/>
</dbReference>
<evidence type="ECO:0000256" key="1">
    <source>
        <dbReference type="SAM" id="Phobius"/>
    </source>
</evidence>
<protein>
    <submittedName>
        <fullName evidence="3">Fatty acid desaturase</fullName>
    </submittedName>
</protein>
<evidence type="ECO:0000313" key="3">
    <source>
        <dbReference type="EMBL" id="TQM94595.1"/>
    </source>
</evidence>
<sequence length="308" mass="35216">MRRIEWPTVALIAGCYGVWLICGLWLWPVAPVSALCIMALMAALHSSLVHENLHGHPTRNRHVNEALVTLPLSLIYPYRRYQVTHLAHHHDARLTDPLEDPESWYKARWQHDRMPPLIQSLLVVNNTLIGRMLLGPVLGAIGFLTSEMQLVRLNARGVRRAWGLHLASLAPVLALIWAFGIPLWLYMLAVVWPALALISIRTFAEHRWHDAPEGRTIIVEHSPLAWLFLNNNLHIVHHQIPAAPWYALPRLYSERPAHWQALNHGYVYRNYWQMFRAHALRPKEPVVHPVLQQHPATPAPAPLGKQAA</sequence>
<dbReference type="OrthoDB" id="784276at2"/>
<keyword evidence="1" id="KW-1133">Transmembrane helix</keyword>
<keyword evidence="1" id="KW-0472">Membrane</keyword>
<feature type="transmembrane region" description="Helical" evidence="1">
    <location>
        <begin position="7"/>
        <end position="26"/>
    </location>
</feature>